<dbReference type="SUPFAM" id="SSF55347">
    <property type="entry name" value="Glyceraldehyde-3-phosphate dehydrogenase-like, C-terminal domain"/>
    <property type="match status" value="1"/>
</dbReference>
<comment type="subunit">
    <text evidence="4">Homotetramer.</text>
</comment>
<feature type="domain" description="Gfo/Idh/MocA-like oxidoreductase N-terminal" evidence="5">
    <location>
        <begin position="3"/>
        <end position="123"/>
    </location>
</feature>
<feature type="domain" description="Gfo/Idh/MocA-like oxidoreductase C-terminal" evidence="6">
    <location>
        <begin position="135"/>
        <end position="323"/>
    </location>
</feature>
<accession>A0ABP7X1M5</accession>
<evidence type="ECO:0000256" key="4">
    <source>
        <dbReference type="HAMAP-Rule" id="MF_01671"/>
    </source>
</evidence>
<dbReference type="Proteomes" id="UP001500683">
    <property type="component" value="Unassembled WGS sequence"/>
</dbReference>
<gene>
    <name evidence="4" type="primary">iolG</name>
    <name evidence="7" type="ORF">GCM10022214_80280</name>
</gene>
<dbReference type="HAMAP" id="MF_01671">
    <property type="entry name" value="IolG"/>
    <property type="match status" value="1"/>
</dbReference>
<comment type="caution">
    <text evidence="7">The sequence shown here is derived from an EMBL/GenBank/DDBJ whole genome shotgun (WGS) entry which is preliminary data.</text>
</comment>
<dbReference type="InterPro" id="IPR050424">
    <property type="entry name" value="Gfo-Idh-MocA_inositol_DH"/>
</dbReference>
<evidence type="ECO:0000313" key="7">
    <source>
        <dbReference type="EMBL" id="GAA4102341.1"/>
    </source>
</evidence>
<protein>
    <recommendedName>
        <fullName evidence="4">Inositol 2-dehydrogenase</fullName>
        <ecNumber evidence="4">1.1.1.18</ecNumber>
    </recommendedName>
    <alternativeName>
        <fullName evidence="4">Myo-inositol 2-dehydrogenase</fullName>
        <shortName evidence="4">MI 2-dehydrogenase</shortName>
    </alternativeName>
</protein>
<evidence type="ECO:0000256" key="2">
    <source>
        <dbReference type="ARBA" id="ARBA00023002"/>
    </source>
</evidence>
<dbReference type="EC" id="1.1.1.18" evidence="4"/>
<keyword evidence="2 4" id="KW-0560">Oxidoreductase</keyword>
<dbReference type="Gene3D" id="3.40.50.720">
    <property type="entry name" value="NAD(P)-binding Rossmann-like Domain"/>
    <property type="match status" value="1"/>
</dbReference>
<dbReference type="Gene3D" id="3.30.360.10">
    <property type="entry name" value="Dihydrodipicolinate Reductase, domain 2"/>
    <property type="match status" value="1"/>
</dbReference>
<dbReference type="PANTHER" id="PTHR43593:SF1">
    <property type="entry name" value="INOSITOL 2-DEHYDROGENASE"/>
    <property type="match status" value="1"/>
</dbReference>
<evidence type="ECO:0000313" key="8">
    <source>
        <dbReference type="Proteomes" id="UP001500683"/>
    </source>
</evidence>
<dbReference type="SUPFAM" id="SSF51735">
    <property type="entry name" value="NAD(P)-binding Rossmann-fold domains"/>
    <property type="match status" value="1"/>
</dbReference>
<dbReference type="RefSeq" id="WP_344958110.1">
    <property type="nucleotide sequence ID" value="NZ_BAAAZG010000067.1"/>
</dbReference>
<dbReference type="EMBL" id="BAAAZG010000067">
    <property type="protein sequence ID" value="GAA4102341.1"/>
    <property type="molecule type" value="Genomic_DNA"/>
</dbReference>
<dbReference type="InterPro" id="IPR004104">
    <property type="entry name" value="Gfo/Idh/MocA-like_OxRdtase_C"/>
</dbReference>
<proteinExistence type="inferred from homology"/>
<organism evidence="7 8">
    <name type="scientific">Actinomadura miaoliensis</name>
    <dbReference type="NCBI Taxonomy" id="430685"/>
    <lineage>
        <taxon>Bacteria</taxon>
        <taxon>Bacillati</taxon>
        <taxon>Actinomycetota</taxon>
        <taxon>Actinomycetes</taxon>
        <taxon>Streptosporangiales</taxon>
        <taxon>Thermomonosporaceae</taxon>
        <taxon>Actinomadura</taxon>
    </lineage>
</organism>
<keyword evidence="8" id="KW-1185">Reference proteome</keyword>
<reference evidence="8" key="1">
    <citation type="journal article" date="2019" name="Int. J. Syst. Evol. Microbiol.">
        <title>The Global Catalogue of Microorganisms (GCM) 10K type strain sequencing project: providing services to taxonomists for standard genome sequencing and annotation.</title>
        <authorList>
            <consortium name="The Broad Institute Genomics Platform"/>
            <consortium name="The Broad Institute Genome Sequencing Center for Infectious Disease"/>
            <person name="Wu L."/>
            <person name="Ma J."/>
        </authorList>
    </citation>
    <scope>NUCLEOTIDE SEQUENCE [LARGE SCALE GENOMIC DNA]</scope>
    <source>
        <strain evidence="8">JCM 16702</strain>
    </source>
</reference>
<evidence type="ECO:0000259" key="5">
    <source>
        <dbReference type="Pfam" id="PF01408"/>
    </source>
</evidence>
<dbReference type="Pfam" id="PF02894">
    <property type="entry name" value="GFO_IDH_MocA_C"/>
    <property type="match status" value="1"/>
</dbReference>
<dbReference type="Pfam" id="PF01408">
    <property type="entry name" value="GFO_IDH_MocA"/>
    <property type="match status" value="1"/>
</dbReference>
<evidence type="ECO:0000259" key="6">
    <source>
        <dbReference type="Pfam" id="PF02894"/>
    </source>
</evidence>
<keyword evidence="3 4" id="KW-0520">NAD</keyword>
<dbReference type="InterPro" id="IPR000683">
    <property type="entry name" value="Gfo/Idh/MocA-like_OxRdtase_N"/>
</dbReference>
<comment type="similarity">
    <text evidence="1 4">Belongs to the Gfo/Idh/MocA family.</text>
</comment>
<dbReference type="InterPro" id="IPR036291">
    <property type="entry name" value="NAD(P)-bd_dom_sf"/>
</dbReference>
<name>A0ABP7X1M5_9ACTN</name>
<evidence type="ECO:0000256" key="1">
    <source>
        <dbReference type="ARBA" id="ARBA00010928"/>
    </source>
</evidence>
<comment type="function">
    <text evidence="4">Involved in the oxidation of myo-inositol (MI) to 2-keto-myo-inositol (2KMI or 2-inosose).</text>
</comment>
<dbReference type="InterPro" id="IPR023794">
    <property type="entry name" value="MI/DCI_dehydrogenase"/>
</dbReference>
<sequence length="338" mass="36435">MSLRVGVIGAGMIGQEHIRRLTTVVTGAEVVAIADLATDRAERLAAATGARAHASGTEVIAHPDVHAVLVTSSGPTHADHVLAAVAAGKPVFCEKPLATAATDCLRIIQAEIAHGRRLVQVGFMRRYDDGYRRLKRLVDAGDIGVPLMVHCAHRNPTVPVSYTSEMAMLDTAIHEVDVLRWLLAEEIVSAQVLTPRPTRRRFEHLQDPQIMLFETAGGVRADVEVFVNCQYGYDIRCEVVGETGAARLPDPARPAVRGDARDSTAVVTDWRERFGDAFDAEIQAWVDAASEGTATGPDAWDGYAATAVGDATVEALKTREIVPVDMEPRPAFYTGAQQ</sequence>
<dbReference type="PANTHER" id="PTHR43593">
    <property type="match status" value="1"/>
</dbReference>
<evidence type="ECO:0000256" key="3">
    <source>
        <dbReference type="ARBA" id="ARBA00023027"/>
    </source>
</evidence>
<comment type="catalytic activity">
    <reaction evidence="4">
        <text>myo-inositol + NAD(+) = scyllo-inosose + NADH + H(+)</text>
        <dbReference type="Rhea" id="RHEA:16949"/>
        <dbReference type="ChEBI" id="CHEBI:15378"/>
        <dbReference type="ChEBI" id="CHEBI:17268"/>
        <dbReference type="ChEBI" id="CHEBI:17811"/>
        <dbReference type="ChEBI" id="CHEBI:57540"/>
        <dbReference type="ChEBI" id="CHEBI:57945"/>
        <dbReference type="EC" id="1.1.1.18"/>
    </reaction>
</comment>